<dbReference type="Proteomes" id="UP000244077">
    <property type="component" value="Unassembled WGS sequence"/>
</dbReference>
<sequence length="338" mass="38681">MPNARIPFPNNLTLSEVLKFIKELDYYSQHDRIIFELAPGTFFAPFSMLVIASKIRYLREKCPRLTVVFNGWEHHGYLSHMGFFSMCGFDHGKELGEALGSINYLPLTEISKVSFYEKSIDQYEELPDLIQRSVDRSADVLCRDHDENGQMFDVLSYSIREIFRNVFEHAEAESLYFCAQFWPNSQKVEFAVADFGIGIRNGLGTNPNFRFPTDKEALEYSLLPGVSGKTHLPRRSNVWFNSGYGLYMTNRLARNGGNFVIASGESAIHFTKKSKWNYMTSFPGTALRINLDVTKIGRVQDRLKEFREDGKTIAAKIKGSANRPPSAMSLLLRRDYED</sequence>
<evidence type="ECO:0000313" key="2">
    <source>
        <dbReference type="Proteomes" id="UP000244077"/>
    </source>
</evidence>
<organism evidence="1 2">
    <name type="scientific">Celeribacter persicus</name>
    <dbReference type="NCBI Taxonomy" id="1651082"/>
    <lineage>
        <taxon>Bacteria</taxon>
        <taxon>Pseudomonadati</taxon>
        <taxon>Pseudomonadota</taxon>
        <taxon>Alphaproteobacteria</taxon>
        <taxon>Rhodobacterales</taxon>
        <taxon>Roseobacteraceae</taxon>
        <taxon>Celeribacter</taxon>
    </lineage>
</organism>
<dbReference type="OrthoDB" id="3194831at2"/>
<protein>
    <recommendedName>
        <fullName evidence="3">Histidine kinase/DNA gyrase B/HSP90-like ATPase</fullName>
    </recommendedName>
</protein>
<dbReference type="RefSeq" id="WP_146168244.1">
    <property type="nucleotide sequence ID" value="NZ_QAOH01000003.1"/>
</dbReference>
<keyword evidence="2" id="KW-1185">Reference proteome</keyword>
<reference evidence="1 2" key="1">
    <citation type="submission" date="2018-04" db="EMBL/GenBank/DDBJ databases">
        <title>Genomic Encyclopedia of Archaeal and Bacterial Type Strains, Phase II (KMG-II): from individual species to whole genera.</title>
        <authorList>
            <person name="Goeker M."/>
        </authorList>
    </citation>
    <scope>NUCLEOTIDE SEQUENCE [LARGE SCALE GENOMIC DNA]</scope>
    <source>
        <strain evidence="1 2">DSM 100434</strain>
    </source>
</reference>
<name>A0A2T5HTS1_9RHOB</name>
<comment type="caution">
    <text evidence="1">The sequence shown here is derived from an EMBL/GenBank/DDBJ whole genome shotgun (WGS) entry which is preliminary data.</text>
</comment>
<accession>A0A2T5HTS1</accession>
<proteinExistence type="predicted"/>
<dbReference type="EMBL" id="QAOH01000003">
    <property type="protein sequence ID" value="PTQ74984.1"/>
    <property type="molecule type" value="Genomic_DNA"/>
</dbReference>
<dbReference type="AlphaFoldDB" id="A0A2T5HTS1"/>
<gene>
    <name evidence="1" type="ORF">C8N42_103277</name>
</gene>
<evidence type="ECO:0008006" key="3">
    <source>
        <dbReference type="Google" id="ProtNLM"/>
    </source>
</evidence>
<evidence type="ECO:0000313" key="1">
    <source>
        <dbReference type="EMBL" id="PTQ74984.1"/>
    </source>
</evidence>